<keyword evidence="3" id="KW-1185">Reference proteome</keyword>
<proteinExistence type="predicted"/>
<dbReference type="RefSeq" id="WP_245862904.1">
    <property type="nucleotide sequence ID" value="NZ_CP020991.1"/>
</dbReference>
<dbReference type="EMBL" id="CP020991">
    <property type="protein sequence ID" value="AUO19698.1"/>
    <property type="molecule type" value="Genomic_DNA"/>
</dbReference>
<gene>
    <name evidence="2" type="ORF">B9O19_01540</name>
</gene>
<organism evidence="2 3">
    <name type="scientific">Monoglobus pectinilyticus</name>
    <dbReference type="NCBI Taxonomy" id="1981510"/>
    <lineage>
        <taxon>Bacteria</taxon>
        <taxon>Bacillati</taxon>
        <taxon>Bacillota</taxon>
        <taxon>Clostridia</taxon>
        <taxon>Monoglobales</taxon>
        <taxon>Monoglobaceae</taxon>
        <taxon>Monoglobus</taxon>
    </lineage>
</organism>
<dbReference type="Pfam" id="PF06114">
    <property type="entry name" value="Peptidase_M78"/>
    <property type="match status" value="1"/>
</dbReference>
<dbReference type="Gene3D" id="1.10.10.2910">
    <property type="match status" value="1"/>
</dbReference>
<evidence type="ECO:0000259" key="1">
    <source>
        <dbReference type="Pfam" id="PF06114"/>
    </source>
</evidence>
<dbReference type="GeneID" id="98062934"/>
<dbReference type="Proteomes" id="UP000235589">
    <property type="component" value="Chromosome"/>
</dbReference>
<accession>A0A2K9P4Z9</accession>
<evidence type="ECO:0000313" key="2">
    <source>
        <dbReference type="EMBL" id="AUO19698.1"/>
    </source>
</evidence>
<evidence type="ECO:0000313" key="3">
    <source>
        <dbReference type="Proteomes" id="UP000235589"/>
    </source>
</evidence>
<dbReference type="KEGG" id="mpec:B9O19_01540"/>
<dbReference type="InterPro" id="IPR010359">
    <property type="entry name" value="IrrE_HExxH"/>
</dbReference>
<sequence length="169" mass="19577">MTAEDIYLKTKKLIRSSGSSDPFEIAKYLGIMVRTSSDFSKLCGIYTIILRKRVIILNNNLSREKKRIVLAHELGHDMLHRDLAENRTLQEFMLYDMTARPEYEANMFAADLLISDDEILELVNIYNYDVNQTANALDTDSNLVGIKIESMNHRGYKFKSDIQFKNNFL</sequence>
<dbReference type="AlphaFoldDB" id="A0A2K9P4Z9"/>
<reference evidence="2 3" key="1">
    <citation type="submission" date="2017-04" db="EMBL/GenBank/DDBJ databases">
        <title>Monoglobus pectinilyticus 14 draft genome.</title>
        <authorList>
            <person name="Kim C."/>
            <person name="Rosendale D.I."/>
            <person name="Kelly W.J."/>
            <person name="Tannock G.W."/>
            <person name="Patchett M.L."/>
            <person name="Jordens J.Z."/>
        </authorList>
    </citation>
    <scope>NUCLEOTIDE SEQUENCE [LARGE SCALE GENOMIC DNA]</scope>
    <source>
        <strain evidence="2 3">14</strain>
    </source>
</reference>
<feature type="domain" description="IrrE N-terminal-like" evidence="1">
    <location>
        <begin position="27"/>
        <end position="132"/>
    </location>
</feature>
<name>A0A2K9P4Z9_9FIRM</name>
<protein>
    <recommendedName>
        <fullName evidence="1">IrrE N-terminal-like domain-containing protein</fullName>
    </recommendedName>
</protein>